<accession>A0ABV9NDQ6</accession>
<keyword evidence="3" id="KW-1185">Reference proteome</keyword>
<proteinExistence type="predicted"/>
<feature type="signal peptide" evidence="1">
    <location>
        <begin position="1"/>
        <end position="28"/>
    </location>
</feature>
<dbReference type="Proteomes" id="UP001596024">
    <property type="component" value="Unassembled WGS sequence"/>
</dbReference>
<evidence type="ECO:0008006" key="4">
    <source>
        <dbReference type="Google" id="ProtNLM"/>
    </source>
</evidence>
<evidence type="ECO:0000256" key="1">
    <source>
        <dbReference type="SAM" id="SignalP"/>
    </source>
</evidence>
<reference evidence="3" key="1">
    <citation type="journal article" date="2019" name="Int. J. Syst. Evol. Microbiol.">
        <title>The Global Catalogue of Microorganisms (GCM) 10K type strain sequencing project: providing services to taxonomists for standard genome sequencing and annotation.</title>
        <authorList>
            <consortium name="The Broad Institute Genomics Platform"/>
            <consortium name="The Broad Institute Genome Sequencing Center for Infectious Disease"/>
            <person name="Wu L."/>
            <person name="Ma J."/>
        </authorList>
    </citation>
    <scope>NUCLEOTIDE SEQUENCE [LARGE SCALE GENOMIC DNA]</scope>
    <source>
        <strain evidence="3">CCUG 62981</strain>
    </source>
</reference>
<keyword evidence="1" id="KW-0732">Signal</keyword>
<organism evidence="2 3">
    <name type="scientific">Glycocaulis abyssi</name>
    <dbReference type="NCBI Taxonomy" id="1433403"/>
    <lineage>
        <taxon>Bacteria</taxon>
        <taxon>Pseudomonadati</taxon>
        <taxon>Pseudomonadota</taxon>
        <taxon>Alphaproteobacteria</taxon>
        <taxon>Maricaulales</taxon>
        <taxon>Maricaulaceae</taxon>
        <taxon>Glycocaulis</taxon>
    </lineage>
</organism>
<sequence>MMVRLLFASALFAVVAGLALRVMPPAQPGNGTRSAISLPDVSEPPGRIRPVPATGEAGMNALVDTQADAHSSASVSDVPRLVGVTAGRGALSHFEYEGELVTAGLEERIGPWNVRAIDAEGVTVEGPQGMIRLRVYPAETGMEGED</sequence>
<dbReference type="EMBL" id="JBHSGQ010000016">
    <property type="protein sequence ID" value="MFC4726507.1"/>
    <property type="molecule type" value="Genomic_DNA"/>
</dbReference>
<gene>
    <name evidence="2" type="ORF">ACFPB0_14545</name>
</gene>
<comment type="caution">
    <text evidence="2">The sequence shown here is derived from an EMBL/GenBank/DDBJ whole genome shotgun (WGS) entry which is preliminary data.</text>
</comment>
<name>A0ABV9NDQ6_9PROT</name>
<dbReference type="RefSeq" id="WP_371394211.1">
    <property type="nucleotide sequence ID" value="NZ_CP163421.1"/>
</dbReference>
<evidence type="ECO:0000313" key="3">
    <source>
        <dbReference type="Proteomes" id="UP001596024"/>
    </source>
</evidence>
<protein>
    <recommendedName>
        <fullName evidence="4">Type II secretion system protein GspC N-terminal domain-containing protein</fullName>
    </recommendedName>
</protein>
<feature type="chain" id="PRO_5045574078" description="Type II secretion system protein GspC N-terminal domain-containing protein" evidence="1">
    <location>
        <begin position="29"/>
        <end position="146"/>
    </location>
</feature>
<evidence type="ECO:0000313" key="2">
    <source>
        <dbReference type="EMBL" id="MFC4726507.1"/>
    </source>
</evidence>